<keyword evidence="9" id="KW-1133">Transmembrane helix</keyword>
<sequence length="436" mass="49032">MTPNSRGWIWSLVAVAGTAAAVALVYKYATRGARGRRESETLATVETQGSEDVDYEWLSEDEMDETNAEQQLLAVDRGKNLLLATFGLLLMVLVTVVSLIVAWHNDEHDDFFVELPMFQPLMWIAVGIFTAASTELFMRSSRNAAGIPFLTDKAVFPHYASDFELMRQHDSEQAFKVSDNTEQNASRLAHGVNNDDEEKDSVPDDVGAIIERADELFEQEQHAQTREYIKAELSKHPLSVDMWWRLARACNYLADEKRDSDEKKTLAYEGLAAAEKAYALNSDSASSNKWMAIMTSTVGNFRGLREKIAGAYVIRDHIQRAIELDPTDATSHNILGQWCLAFADMTWIEKRAAAALFGTAPTATYEEAFQHFQTAENISPGFWKKNVFLLAQTCMNMNRTKDAEKWVLKAEAVPVKTKEDEEVARDIATLIKQLKL</sequence>
<evidence type="ECO:0000256" key="3">
    <source>
        <dbReference type="ARBA" id="ARBA00022490"/>
    </source>
</evidence>
<keyword evidence="3" id="KW-0963">Cytoplasm</keyword>
<keyword evidence="9" id="KW-0472">Membrane</keyword>
<dbReference type="EMBL" id="CANTFM010001295">
    <property type="protein sequence ID" value="CAI5737903.1"/>
    <property type="molecule type" value="Genomic_DNA"/>
</dbReference>
<feature type="transmembrane region" description="Helical" evidence="9">
    <location>
        <begin position="121"/>
        <end position="138"/>
    </location>
</feature>
<dbReference type="InterPro" id="IPR011990">
    <property type="entry name" value="TPR-like_helical_dom_sf"/>
</dbReference>
<dbReference type="Gene3D" id="1.25.40.10">
    <property type="entry name" value="Tetratricopeptide repeat domain"/>
    <property type="match status" value="1"/>
</dbReference>
<feature type="transmembrane region" description="Helical" evidence="9">
    <location>
        <begin position="6"/>
        <end position="29"/>
    </location>
</feature>
<reference evidence="10" key="1">
    <citation type="submission" date="2022-12" db="EMBL/GenBank/DDBJ databases">
        <authorList>
            <person name="Webb A."/>
        </authorList>
    </citation>
    <scope>NUCLEOTIDE SEQUENCE</scope>
    <source>
        <strain evidence="10">Pd1</strain>
    </source>
</reference>
<gene>
    <name evidence="10" type="ORF">PDE001_LOCUS6744</name>
</gene>
<keyword evidence="4" id="KW-0677">Repeat</keyword>
<feature type="transmembrane region" description="Helical" evidence="9">
    <location>
        <begin position="81"/>
        <end position="101"/>
    </location>
</feature>
<keyword evidence="5" id="KW-0802">TPR repeat</keyword>
<dbReference type="InterPro" id="IPR049039">
    <property type="entry name" value="RMD1-3_a_helical_rpt"/>
</dbReference>
<evidence type="ECO:0000256" key="8">
    <source>
        <dbReference type="ARBA" id="ARBA00041958"/>
    </source>
</evidence>
<evidence type="ECO:0000256" key="9">
    <source>
        <dbReference type="SAM" id="Phobius"/>
    </source>
</evidence>
<dbReference type="GO" id="GO:0005737">
    <property type="term" value="C:cytoplasm"/>
    <property type="evidence" value="ECO:0007669"/>
    <property type="project" value="TreeGrafter"/>
</dbReference>
<name>A0AAV0UNU4_9STRA</name>
<dbReference type="SUPFAM" id="SSF48452">
    <property type="entry name" value="TPR-like"/>
    <property type="match status" value="1"/>
</dbReference>
<keyword evidence="6" id="KW-0206">Cytoskeleton</keyword>
<dbReference type="Proteomes" id="UP001162029">
    <property type="component" value="Unassembled WGS sequence"/>
</dbReference>
<accession>A0AAV0UNU4</accession>
<evidence type="ECO:0000313" key="11">
    <source>
        <dbReference type="Proteomes" id="UP001162029"/>
    </source>
</evidence>
<evidence type="ECO:0000256" key="4">
    <source>
        <dbReference type="ARBA" id="ARBA00022737"/>
    </source>
</evidence>
<keyword evidence="11" id="KW-1185">Reference proteome</keyword>
<dbReference type="GO" id="GO:0008017">
    <property type="term" value="F:microtubule binding"/>
    <property type="evidence" value="ECO:0007669"/>
    <property type="project" value="TreeGrafter"/>
</dbReference>
<keyword evidence="9" id="KW-0812">Transmembrane</keyword>
<dbReference type="GO" id="GO:0097431">
    <property type="term" value="C:mitotic spindle pole"/>
    <property type="evidence" value="ECO:0007669"/>
    <property type="project" value="TreeGrafter"/>
</dbReference>
<evidence type="ECO:0000256" key="5">
    <source>
        <dbReference type="ARBA" id="ARBA00022803"/>
    </source>
</evidence>
<proteinExistence type="predicted"/>
<evidence type="ECO:0000313" key="10">
    <source>
        <dbReference type="EMBL" id="CAI5737903.1"/>
    </source>
</evidence>
<comment type="caution">
    <text evidence="10">The sequence shown here is derived from an EMBL/GenBank/DDBJ whole genome shotgun (WGS) entry which is preliminary data.</text>
</comment>
<dbReference type="Pfam" id="PF21033">
    <property type="entry name" value="RMD1-3"/>
    <property type="match status" value="1"/>
</dbReference>
<dbReference type="PANTHER" id="PTHR16056:SF16">
    <property type="entry name" value="REGULATOR OF MICROTUBULE DYNAMICS PROTEIN 1"/>
    <property type="match status" value="1"/>
</dbReference>
<comment type="subunit">
    <text evidence="2">Interacts with microtubules.</text>
</comment>
<evidence type="ECO:0000256" key="2">
    <source>
        <dbReference type="ARBA" id="ARBA00011375"/>
    </source>
</evidence>
<dbReference type="AlphaFoldDB" id="A0AAV0UNU4"/>
<evidence type="ECO:0000256" key="1">
    <source>
        <dbReference type="ARBA" id="ARBA00004245"/>
    </source>
</evidence>
<dbReference type="PANTHER" id="PTHR16056">
    <property type="entry name" value="REGULATOR OF MICROTUBULE DYNAMICS PROTEIN"/>
    <property type="match status" value="1"/>
</dbReference>
<evidence type="ECO:0000256" key="6">
    <source>
        <dbReference type="ARBA" id="ARBA00023212"/>
    </source>
</evidence>
<dbReference type="GO" id="GO:0005876">
    <property type="term" value="C:spindle microtubule"/>
    <property type="evidence" value="ECO:0007669"/>
    <property type="project" value="TreeGrafter"/>
</dbReference>
<comment type="subcellular location">
    <subcellularLocation>
        <location evidence="1">Cytoplasm</location>
        <location evidence="1">Cytoskeleton</location>
    </subcellularLocation>
</comment>
<organism evidence="10 11">
    <name type="scientific">Peronospora destructor</name>
    <dbReference type="NCBI Taxonomy" id="86335"/>
    <lineage>
        <taxon>Eukaryota</taxon>
        <taxon>Sar</taxon>
        <taxon>Stramenopiles</taxon>
        <taxon>Oomycota</taxon>
        <taxon>Peronosporomycetes</taxon>
        <taxon>Peronosporales</taxon>
        <taxon>Peronosporaceae</taxon>
        <taxon>Peronospora</taxon>
    </lineage>
</organism>
<evidence type="ECO:0000256" key="7">
    <source>
        <dbReference type="ARBA" id="ARBA00039966"/>
    </source>
</evidence>
<protein>
    <recommendedName>
        <fullName evidence="7">Regulator of microtubule dynamics protein 1</fullName>
    </recommendedName>
    <alternativeName>
        <fullName evidence="8">Protein FAM82B</fullName>
    </alternativeName>
</protein>